<protein>
    <recommendedName>
        <fullName evidence="3">DUF6535 domain-containing protein</fullName>
    </recommendedName>
</protein>
<accession>A0AAD2GU66</accession>
<feature type="domain" description="DUF6535" evidence="3">
    <location>
        <begin position="30"/>
        <end position="206"/>
    </location>
</feature>
<evidence type="ECO:0000313" key="4">
    <source>
        <dbReference type="EMBL" id="CAK5263377.1"/>
    </source>
</evidence>
<dbReference type="Pfam" id="PF20153">
    <property type="entry name" value="DUF6535"/>
    <property type="match status" value="1"/>
</dbReference>
<keyword evidence="2" id="KW-0812">Transmembrane</keyword>
<evidence type="ECO:0000256" key="2">
    <source>
        <dbReference type="SAM" id="Phobius"/>
    </source>
</evidence>
<feature type="transmembrane region" description="Helical" evidence="2">
    <location>
        <begin position="185"/>
        <end position="205"/>
    </location>
</feature>
<feature type="region of interest" description="Disordered" evidence="1">
    <location>
        <begin position="882"/>
        <end position="905"/>
    </location>
</feature>
<feature type="transmembrane region" description="Helical" evidence="2">
    <location>
        <begin position="124"/>
        <end position="143"/>
    </location>
</feature>
<reference evidence="4" key="1">
    <citation type="submission" date="2023-11" db="EMBL/GenBank/DDBJ databases">
        <authorList>
            <person name="De Vega J J."/>
            <person name="De Vega J J."/>
        </authorList>
    </citation>
    <scope>NUCLEOTIDE SEQUENCE</scope>
</reference>
<evidence type="ECO:0000313" key="5">
    <source>
        <dbReference type="Proteomes" id="UP001295794"/>
    </source>
</evidence>
<feature type="region of interest" description="Disordered" evidence="1">
    <location>
        <begin position="835"/>
        <end position="866"/>
    </location>
</feature>
<keyword evidence="5" id="KW-1185">Reference proteome</keyword>
<dbReference type="InterPro" id="IPR045338">
    <property type="entry name" value="DUF6535"/>
</dbReference>
<evidence type="ECO:0000256" key="1">
    <source>
        <dbReference type="SAM" id="MobiDB-lite"/>
    </source>
</evidence>
<gene>
    <name evidence="4" type="ORF">MYCIT1_LOCUS2836</name>
</gene>
<sequence>MSQADGLQAEKRVADEATFERERASGNKLWTVYISESQIYEKDLIHGWRSEMEGLLTFAGLFSGVLTIFIIESYKTLNPNPTDQTLNPILHPSANLNNGAAAADALPGAATAFSPPISSLICNALWFISLTLSLSCALVATLIKQWAQEFPHRVVMLSSRSVLSRASMYLNYGFRRFNMHVVVRAPLLFLHVALVLFFAGLVAFLVPVNTIIMGTCSAVLLLFVFVYGTFTVLPLFYPNIPFHTPLTQILLPLKQQLGTGLAAFICMAYARKRVAEADLEAHVFPETRSGNAVLQRSKRAALHPDVEEETEALAWTVQSLSDDHKLLPFVQGLPEALWDFDENRPRSVYQAHFQSLLQDADVHLGQRLADFMAGSNSNLLDDKERSRRQLSVLQAVWAICAFSLHTGSPLHSPIGDAGVDNALLGSKFLDSPAVQSMVPDVSALIRLNMIEATLIQPSSRMRPQAEKQRQSMQRTYVDYLLALSKCRASFQREQTSSLFHRSQAHLTRSDGFENLQDALQLLIDSAPDETADETADNFVFAARQIISAFAQTSDYPARWRDLEGLGPPYLSLWHLGPFLLRFPSLAVSGSKSDSQPGPEHHYTRFPSHTLCQNLELGFDPQASVDALRLIYEYLLATRSPPRDLETHFRVLGTLQTRAAGIRTHRLTAVVQSVVLRCFREDLSKSADLSQWGKLPDLFNDEGWFRSVIGYDDDQQTERASAQEVYECACVHVVTTFLEHSTARSPDQTERGQDLATLKSVRHAVDEISSALPTKLQHRFVEAASGFIHKYPKDCLAEEDGLFRVLLWAVIEGGGFITNLDALMVLDTSVSDVQTADQQESHRGHAKSIRRQTQKRLHPENIPAGSVTLDRDSQKAFRVPVDGETATAPQRATPFAPSVRGHSRPGRAIAGAAGAVARRLDEIELRREDDARGVGTVRAIRDTACESLNSQSVNDNIPLTFAPGEATGLSVQRTASPNKDASAQSERELKCCGVVDQQAGLSSNMSMPRLLKKLSSKSLHKQSSSTSSAASIPPLPPIPAASVAAPPEPQDALSKKLNDAWASASADPKANKADQMLKKVEESVTGAMDDSAQPVAFVQGVETGLDAVGAMQVIEKGLNTFMEGMPVLMSALDEVAKLHPFIGVAVMAFKAVWALEQKRRDNDRKIVALHMEMKDMMGALLQMRNVKDADQVAPDGSTIKGRVQVIAKETADDIKACANACDTYIKKKLIVKILKGPIWDGKLVAFAGTFTKRRSEFEFALSIHTAVGVDVATKLIGAVDHTTTAMNAKMDMMLQLFKSLMTPEQEEMARMIDRRGGQDSVVRSDRALQELSVLEEKITGSGEPTHVRRAYGLDDLKDELESDPQLAIDANKDAFSRKLDVQTRQIIDDLSKVIEREGDRVISAINAGPHDRIIDPNVYAVWKDMGWRGSVKTRHFVMALRDHFQEQVGQVNRTEADKADAWALEYFNVLCLQPISEAFDDDASGFVTVSEANEFTASRPLGWSLPRWIAYWAAGHHQTIQTYKDKINLITAKLYGILPHILPANKSAVNQYLTTIEWSVMTVVGSLDTCSPHLSLQKKFENYVIMEEARLRGWICHLSSVEKRLTAYRAANLEAIRYDIDAESTLKLITGKGCIEKYLFPVLFLLLERHLEIFRVCQTHVVHPDELWDAADTVIYVFDAVKARLDDLQTIFKQQKLDLQQQFKSFSFALFRYLNEPTLFWDEKLVQDSQFEAYQYDESEQSKLPEISQILNYPLGVEELDLAAYSIPAARGPGGSGVSLAGCEKLFTSTWHGFFYQSSNPRYSLAGMVSFTLQPISFNGDVQFFSASDRANGIDFTVEGECHLSTLRLKFTRFFSTRLPPHYYYGTWDPDAQIMSGTLGLSDDPVDHMATFVYRQMDPRYLALAPTPAQLQDGRSRALWRFAIEAVRQDVQRSRWAWSYFKGRRDHRLQFVKLSIRSGGGTTNIPYGPSLTKAEVVSFSLLKQRMTSADSRFYHSLVEQEYRHIVSHRFSICDTCRTVIGGARVICLECQTKENNKWNTIDLHEVEECIAGRVMREDMDKPHLPHHDLLKVRHVLHRRQFGNTYRAAKAAVGQARVLLASSTPPARCRLCKQAVVQPCWFCVQCPEPSFICSGCDAKGDTKLDGHSFYDHDLVRVHEKEEAPVLTVEERLSELETKLSMYQQSVEERLRGLEGNMGEVTSLLKQLLAEVRTGAVSNYTIALAKPQDHSES</sequence>
<keyword evidence="2" id="KW-1133">Transmembrane helix</keyword>
<dbReference type="EMBL" id="CAVNYO010000040">
    <property type="protein sequence ID" value="CAK5263377.1"/>
    <property type="molecule type" value="Genomic_DNA"/>
</dbReference>
<feature type="compositionally biased region" description="Low complexity" evidence="1">
    <location>
        <begin position="1020"/>
        <end position="1031"/>
    </location>
</feature>
<feature type="region of interest" description="Disordered" evidence="1">
    <location>
        <begin position="1013"/>
        <end position="1073"/>
    </location>
</feature>
<name>A0AAD2GU66_9AGAR</name>
<feature type="compositionally biased region" description="Basic residues" evidence="1">
    <location>
        <begin position="843"/>
        <end position="855"/>
    </location>
</feature>
<feature type="transmembrane region" description="Helical" evidence="2">
    <location>
        <begin position="211"/>
        <end position="237"/>
    </location>
</feature>
<dbReference type="Proteomes" id="UP001295794">
    <property type="component" value="Unassembled WGS sequence"/>
</dbReference>
<proteinExistence type="predicted"/>
<feature type="transmembrane region" description="Helical" evidence="2">
    <location>
        <begin position="54"/>
        <end position="71"/>
    </location>
</feature>
<organism evidence="4 5">
    <name type="scientific">Mycena citricolor</name>
    <dbReference type="NCBI Taxonomy" id="2018698"/>
    <lineage>
        <taxon>Eukaryota</taxon>
        <taxon>Fungi</taxon>
        <taxon>Dikarya</taxon>
        <taxon>Basidiomycota</taxon>
        <taxon>Agaricomycotina</taxon>
        <taxon>Agaricomycetes</taxon>
        <taxon>Agaricomycetidae</taxon>
        <taxon>Agaricales</taxon>
        <taxon>Marasmiineae</taxon>
        <taxon>Mycenaceae</taxon>
        <taxon>Mycena</taxon>
    </lineage>
</organism>
<keyword evidence="2" id="KW-0472">Membrane</keyword>
<evidence type="ECO:0000259" key="3">
    <source>
        <dbReference type="Pfam" id="PF20153"/>
    </source>
</evidence>
<comment type="caution">
    <text evidence="4">The sequence shown here is derived from an EMBL/GenBank/DDBJ whole genome shotgun (WGS) entry which is preliminary data.</text>
</comment>